<evidence type="ECO:0000313" key="2">
    <source>
        <dbReference type="Proteomes" id="UP000281406"/>
    </source>
</evidence>
<accession>A0A3N0XN66</accession>
<dbReference type="InterPro" id="IPR040004">
    <property type="entry name" value="SMCO3"/>
</dbReference>
<keyword evidence="2" id="KW-1185">Reference proteome</keyword>
<protein>
    <submittedName>
        <fullName evidence="1">Single-pass membrane and coiled-coil domain-containing protein 3</fullName>
    </submittedName>
</protein>
<reference evidence="1 2" key="1">
    <citation type="submission" date="2018-10" db="EMBL/GenBank/DDBJ databases">
        <title>Genome assembly for a Yunnan-Guizhou Plateau 3E fish, Anabarilius grahami (Regan), and its evolutionary and genetic applications.</title>
        <authorList>
            <person name="Jiang W."/>
        </authorList>
    </citation>
    <scope>NUCLEOTIDE SEQUENCE [LARGE SCALE GENOMIC DNA]</scope>
    <source>
        <strain evidence="1">AG-KIZ</strain>
        <tissue evidence="1">Muscle</tissue>
    </source>
</reference>
<dbReference type="AlphaFoldDB" id="A0A3N0XN66"/>
<evidence type="ECO:0000313" key="1">
    <source>
        <dbReference type="EMBL" id="ROI48985.1"/>
    </source>
</evidence>
<comment type="caution">
    <text evidence="1">The sequence shown here is derived from an EMBL/GenBank/DDBJ whole genome shotgun (WGS) entry which is preliminary data.</text>
</comment>
<sequence>MKNNFRVFKLDEKATVKENCDVMIKRVHEIQAIGVLVDMIISAIVGYFERDELEKTLKEYETALAEFRPASEQYQDAITEVKIMLKCSKK</sequence>
<dbReference type="PANTHER" id="PTHR35972">
    <property type="entry name" value="SINGLE-PASS MEMBRANE AND COILED-COIL DOMAIN-CONTAINING PROTEIN 3"/>
    <property type="match status" value="1"/>
</dbReference>
<dbReference type="Proteomes" id="UP000281406">
    <property type="component" value="Unassembled WGS sequence"/>
</dbReference>
<name>A0A3N0XN66_ANAGA</name>
<dbReference type="EMBL" id="RJVU01071319">
    <property type="protein sequence ID" value="ROI48985.1"/>
    <property type="molecule type" value="Genomic_DNA"/>
</dbReference>
<organism evidence="1 2">
    <name type="scientific">Anabarilius grahami</name>
    <name type="common">Kanglang fish</name>
    <name type="synonym">Barilius grahami</name>
    <dbReference type="NCBI Taxonomy" id="495550"/>
    <lineage>
        <taxon>Eukaryota</taxon>
        <taxon>Metazoa</taxon>
        <taxon>Chordata</taxon>
        <taxon>Craniata</taxon>
        <taxon>Vertebrata</taxon>
        <taxon>Euteleostomi</taxon>
        <taxon>Actinopterygii</taxon>
        <taxon>Neopterygii</taxon>
        <taxon>Teleostei</taxon>
        <taxon>Ostariophysi</taxon>
        <taxon>Cypriniformes</taxon>
        <taxon>Xenocyprididae</taxon>
        <taxon>Xenocypridinae</taxon>
        <taxon>Xenocypridinae incertae sedis</taxon>
        <taxon>Anabarilius</taxon>
    </lineage>
</organism>
<proteinExistence type="predicted"/>
<dbReference type="PANTHER" id="PTHR35972:SF1">
    <property type="entry name" value="SINGLE-PASS MEMBRANE AND COILED-COIL DOMAIN-CONTAINING PROTEIN 3"/>
    <property type="match status" value="1"/>
</dbReference>
<gene>
    <name evidence="1" type="ORF">DPX16_4006</name>
</gene>